<gene>
    <name evidence="1" type="ORF">BDN70DRAFT_870996</name>
</gene>
<name>A0A9P6D7B7_9AGAR</name>
<dbReference type="AlphaFoldDB" id="A0A9P6D7B7"/>
<comment type="caution">
    <text evidence="1">The sequence shown here is derived from an EMBL/GenBank/DDBJ whole genome shotgun (WGS) entry which is preliminary data.</text>
</comment>
<sequence length="127" mass="14779">MNIWMLRRSFSYLRDFRNFPCSFAVRDLALTLRLALLVTRRWHLPNQISLLVSSGVSDSATGYYNGFDSVSVDASRHINTERGKEPDVIGELSDDDGEWEESRSWVRVNKTHRFRESSKTHQNTRTL</sequence>
<evidence type="ECO:0000313" key="1">
    <source>
        <dbReference type="EMBL" id="KAF9485680.1"/>
    </source>
</evidence>
<evidence type="ECO:0000313" key="2">
    <source>
        <dbReference type="Proteomes" id="UP000807469"/>
    </source>
</evidence>
<reference evidence="1" key="1">
    <citation type="submission" date="2020-11" db="EMBL/GenBank/DDBJ databases">
        <authorList>
            <consortium name="DOE Joint Genome Institute"/>
            <person name="Ahrendt S."/>
            <person name="Riley R."/>
            <person name="Andreopoulos W."/>
            <person name="Labutti K."/>
            <person name="Pangilinan J."/>
            <person name="Ruiz-Duenas F.J."/>
            <person name="Barrasa J.M."/>
            <person name="Sanchez-Garcia M."/>
            <person name="Camarero S."/>
            <person name="Miyauchi S."/>
            <person name="Serrano A."/>
            <person name="Linde D."/>
            <person name="Babiker R."/>
            <person name="Drula E."/>
            <person name="Ayuso-Fernandez I."/>
            <person name="Pacheco R."/>
            <person name="Padilla G."/>
            <person name="Ferreira P."/>
            <person name="Barriuso J."/>
            <person name="Kellner H."/>
            <person name="Castanera R."/>
            <person name="Alfaro M."/>
            <person name="Ramirez L."/>
            <person name="Pisabarro A.G."/>
            <person name="Kuo A."/>
            <person name="Tritt A."/>
            <person name="Lipzen A."/>
            <person name="He G."/>
            <person name="Yan M."/>
            <person name="Ng V."/>
            <person name="Cullen D."/>
            <person name="Martin F."/>
            <person name="Rosso M.-N."/>
            <person name="Henrissat B."/>
            <person name="Hibbett D."/>
            <person name="Martinez A.T."/>
            <person name="Grigoriev I.V."/>
        </authorList>
    </citation>
    <scope>NUCLEOTIDE SEQUENCE</scope>
    <source>
        <strain evidence="1">CIRM-BRFM 674</strain>
    </source>
</reference>
<dbReference type="Proteomes" id="UP000807469">
    <property type="component" value="Unassembled WGS sequence"/>
</dbReference>
<protein>
    <submittedName>
        <fullName evidence="1">Uncharacterized protein</fullName>
    </submittedName>
</protein>
<proteinExistence type="predicted"/>
<dbReference type="EMBL" id="MU155134">
    <property type="protein sequence ID" value="KAF9485680.1"/>
    <property type="molecule type" value="Genomic_DNA"/>
</dbReference>
<keyword evidence="2" id="KW-1185">Reference proteome</keyword>
<accession>A0A9P6D7B7</accession>
<organism evidence="1 2">
    <name type="scientific">Pholiota conissans</name>
    <dbReference type="NCBI Taxonomy" id="109636"/>
    <lineage>
        <taxon>Eukaryota</taxon>
        <taxon>Fungi</taxon>
        <taxon>Dikarya</taxon>
        <taxon>Basidiomycota</taxon>
        <taxon>Agaricomycotina</taxon>
        <taxon>Agaricomycetes</taxon>
        <taxon>Agaricomycetidae</taxon>
        <taxon>Agaricales</taxon>
        <taxon>Agaricineae</taxon>
        <taxon>Strophariaceae</taxon>
        <taxon>Pholiota</taxon>
    </lineage>
</organism>